<organism evidence="9 10">
    <name type="scientific">Panacagrimonas perspica</name>
    <dbReference type="NCBI Taxonomy" id="381431"/>
    <lineage>
        <taxon>Bacteria</taxon>
        <taxon>Pseudomonadati</taxon>
        <taxon>Pseudomonadota</taxon>
        <taxon>Gammaproteobacteria</taxon>
        <taxon>Nevskiales</taxon>
        <taxon>Nevskiaceae</taxon>
        <taxon>Panacagrimonas</taxon>
    </lineage>
</organism>
<feature type="transmembrane region" description="Helical" evidence="7">
    <location>
        <begin position="6"/>
        <end position="23"/>
    </location>
</feature>
<keyword evidence="5 7" id="KW-1133">Transmembrane helix</keyword>
<dbReference type="RefSeq" id="WP_133881155.1">
    <property type="nucleotide sequence ID" value="NZ_MWIN01000001.1"/>
</dbReference>
<evidence type="ECO:0000256" key="1">
    <source>
        <dbReference type="ARBA" id="ARBA00004651"/>
    </source>
</evidence>
<feature type="transmembrane region" description="Helical" evidence="7">
    <location>
        <begin position="59"/>
        <end position="81"/>
    </location>
</feature>
<evidence type="ECO:0000256" key="5">
    <source>
        <dbReference type="ARBA" id="ARBA00022989"/>
    </source>
</evidence>
<reference evidence="9 10" key="1">
    <citation type="submission" date="2019-03" db="EMBL/GenBank/DDBJ databases">
        <title>Genomic Encyclopedia of Type Strains, Phase IV (KMG-IV): sequencing the most valuable type-strain genomes for metagenomic binning, comparative biology and taxonomic classification.</title>
        <authorList>
            <person name="Goeker M."/>
        </authorList>
    </citation>
    <scope>NUCLEOTIDE SEQUENCE [LARGE SCALE GENOMIC DNA]</scope>
    <source>
        <strain evidence="9 10">DSM 26377</strain>
    </source>
</reference>
<evidence type="ECO:0000256" key="4">
    <source>
        <dbReference type="ARBA" id="ARBA00022692"/>
    </source>
</evidence>
<dbReference type="Proteomes" id="UP000295341">
    <property type="component" value="Unassembled WGS sequence"/>
</dbReference>
<dbReference type="Pfam" id="PF03458">
    <property type="entry name" value="Gly_transporter"/>
    <property type="match status" value="2"/>
</dbReference>
<sequence length="209" mass="21296">MTLSVAIEMAGVAVFAVSGALAAGRKSLDLLGVVVIAMVTATGGGTLRDLMLDRTVFWIARPEFIIVTGIAALLTIPYVRFARPPERFLMVADALGLALFSVAGARIALGTGQGALIAVVMGTITGAFGGVLRDVLCNEIPMILRKGHIYATASIAGCSLLVILLGLGVSGGVAAAAGMATVAVMRFGSIAFNLTLPVFNLPGPKDPEA</sequence>
<accession>A0A4R7PG94</accession>
<protein>
    <submittedName>
        <fullName evidence="9">Putative membrane protein YeiH</fullName>
    </submittedName>
</protein>
<evidence type="ECO:0000256" key="6">
    <source>
        <dbReference type="ARBA" id="ARBA00023136"/>
    </source>
</evidence>
<comment type="similarity">
    <text evidence="2">Belongs to the UPF0126 family.</text>
</comment>
<keyword evidence="3" id="KW-1003">Cell membrane</keyword>
<feature type="transmembrane region" description="Helical" evidence="7">
    <location>
        <begin position="115"/>
        <end position="136"/>
    </location>
</feature>
<keyword evidence="6 7" id="KW-0472">Membrane</keyword>
<dbReference type="AlphaFoldDB" id="A0A4R7PG94"/>
<evidence type="ECO:0000256" key="3">
    <source>
        <dbReference type="ARBA" id="ARBA00022475"/>
    </source>
</evidence>
<evidence type="ECO:0000259" key="8">
    <source>
        <dbReference type="Pfam" id="PF03458"/>
    </source>
</evidence>
<evidence type="ECO:0000313" key="9">
    <source>
        <dbReference type="EMBL" id="TDU32671.1"/>
    </source>
</evidence>
<feature type="domain" description="Glycine transporter" evidence="8">
    <location>
        <begin position="91"/>
        <end position="164"/>
    </location>
</feature>
<dbReference type="OrthoDB" id="9791874at2"/>
<feature type="transmembrane region" description="Helical" evidence="7">
    <location>
        <begin position="30"/>
        <end position="47"/>
    </location>
</feature>
<evidence type="ECO:0000256" key="2">
    <source>
        <dbReference type="ARBA" id="ARBA00008193"/>
    </source>
</evidence>
<proteinExistence type="inferred from homology"/>
<keyword evidence="10" id="KW-1185">Reference proteome</keyword>
<dbReference type="GO" id="GO:0005886">
    <property type="term" value="C:plasma membrane"/>
    <property type="evidence" value="ECO:0007669"/>
    <property type="project" value="UniProtKB-SubCell"/>
</dbReference>
<gene>
    <name evidence="9" type="ORF">DFR24_2071</name>
</gene>
<keyword evidence="4 7" id="KW-0812">Transmembrane</keyword>
<comment type="caution">
    <text evidence="9">The sequence shown here is derived from an EMBL/GenBank/DDBJ whole genome shotgun (WGS) entry which is preliminary data.</text>
</comment>
<dbReference type="PANTHER" id="PTHR30506">
    <property type="entry name" value="INNER MEMBRANE PROTEIN"/>
    <property type="match status" value="1"/>
</dbReference>
<feature type="transmembrane region" description="Helical" evidence="7">
    <location>
        <begin position="88"/>
        <end position="109"/>
    </location>
</feature>
<evidence type="ECO:0000313" key="10">
    <source>
        <dbReference type="Proteomes" id="UP000295341"/>
    </source>
</evidence>
<evidence type="ECO:0000256" key="7">
    <source>
        <dbReference type="SAM" id="Phobius"/>
    </source>
</evidence>
<feature type="domain" description="Glycine transporter" evidence="8">
    <location>
        <begin position="7"/>
        <end position="76"/>
    </location>
</feature>
<comment type="subcellular location">
    <subcellularLocation>
        <location evidence="1">Cell membrane</location>
        <topology evidence="1">Multi-pass membrane protein</topology>
    </subcellularLocation>
</comment>
<dbReference type="EMBL" id="SOBT01000008">
    <property type="protein sequence ID" value="TDU32671.1"/>
    <property type="molecule type" value="Genomic_DNA"/>
</dbReference>
<name>A0A4R7PG94_9GAMM</name>
<dbReference type="PANTHER" id="PTHR30506:SF3">
    <property type="entry name" value="UPF0126 INNER MEMBRANE PROTEIN YADS-RELATED"/>
    <property type="match status" value="1"/>
</dbReference>
<dbReference type="InterPro" id="IPR005115">
    <property type="entry name" value="Gly_transporter"/>
</dbReference>